<sequence length="117" mass="13029">MPRNRPLKCGEVEICKKYDLARNDSPHFTCSLAARPAERDTCSQADFRSQDRFVTKVTTNHIRKLGAGAVAEDGDLLRVSAKVEGLPVHPLESQEESLMLFDVLMLACISYAYQSKA</sequence>
<protein>
    <submittedName>
        <fullName evidence="1">Uncharacterized protein</fullName>
    </submittedName>
</protein>
<gene>
    <name evidence="1" type="primary">WBGene00281520</name>
</gene>
<evidence type="ECO:0000313" key="1">
    <source>
        <dbReference type="EnsemblMetazoa" id="PPA43151.1"/>
    </source>
</evidence>
<reference evidence="2" key="1">
    <citation type="journal article" date="2008" name="Nat. Genet.">
        <title>The Pristionchus pacificus genome provides a unique perspective on nematode lifestyle and parasitism.</title>
        <authorList>
            <person name="Dieterich C."/>
            <person name="Clifton S.W."/>
            <person name="Schuster L.N."/>
            <person name="Chinwalla A."/>
            <person name="Delehaunty K."/>
            <person name="Dinkelacker I."/>
            <person name="Fulton L."/>
            <person name="Fulton R."/>
            <person name="Godfrey J."/>
            <person name="Minx P."/>
            <person name="Mitreva M."/>
            <person name="Roeseler W."/>
            <person name="Tian H."/>
            <person name="Witte H."/>
            <person name="Yang S.P."/>
            <person name="Wilson R.K."/>
            <person name="Sommer R.J."/>
        </authorList>
    </citation>
    <scope>NUCLEOTIDE SEQUENCE [LARGE SCALE GENOMIC DNA]</scope>
    <source>
        <strain evidence="2">PS312</strain>
    </source>
</reference>
<dbReference type="EnsemblMetazoa" id="PPA43151.1">
    <property type="protein sequence ID" value="PPA43151.1"/>
    <property type="gene ID" value="WBGene00281520"/>
</dbReference>
<reference evidence="1" key="2">
    <citation type="submission" date="2022-06" db="UniProtKB">
        <authorList>
            <consortium name="EnsemblMetazoa"/>
        </authorList>
    </citation>
    <scope>IDENTIFICATION</scope>
    <source>
        <strain evidence="1">PS312</strain>
    </source>
</reference>
<name>A0A2A6CE17_PRIPA</name>
<keyword evidence="2" id="KW-1185">Reference proteome</keyword>
<proteinExistence type="predicted"/>
<dbReference type="AlphaFoldDB" id="A0A2A6CE17"/>
<accession>A0A2A6CE17</accession>
<dbReference type="Proteomes" id="UP000005239">
    <property type="component" value="Unassembled WGS sequence"/>
</dbReference>
<evidence type="ECO:0000313" key="2">
    <source>
        <dbReference type="Proteomes" id="UP000005239"/>
    </source>
</evidence>
<accession>A0A8R1V0I8</accession>
<organism evidence="1 2">
    <name type="scientific">Pristionchus pacificus</name>
    <name type="common">Parasitic nematode worm</name>
    <dbReference type="NCBI Taxonomy" id="54126"/>
    <lineage>
        <taxon>Eukaryota</taxon>
        <taxon>Metazoa</taxon>
        <taxon>Ecdysozoa</taxon>
        <taxon>Nematoda</taxon>
        <taxon>Chromadorea</taxon>
        <taxon>Rhabditida</taxon>
        <taxon>Rhabditina</taxon>
        <taxon>Diplogasteromorpha</taxon>
        <taxon>Diplogasteroidea</taxon>
        <taxon>Neodiplogasteridae</taxon>
        <taxon>Pristionchus</taxon>
    </lineage>
</organism>